<proteinExistence type="predicted"/>
<evidence type="ECO:0000256" key="1">
    <source>
        <dbReference type="SAM" id="MobiDB-lite"/>
    </source>
</evidence>
<gene>
    <name evidence="2" type="ORF">BDW59DRAFT_144250</name>
</gene>
<sequence>MVYGCGDDQHTTSYSCFCRASSSHFSRVISASVAHSCTSYPTSAASEALDVFNSYCILGTTPAIDSTVTSTSNPSVSLTTVSDTSSTSSSSSSSSSSYSPVRPSSGPIPSTTSGASRVRFNSLFRLLSSLYLHLAYIP</sequence>
<feature type="compositionally biased region" description="Low complexity" evidence="1">
    <location>
        <begin position="66"/>
        <end position="113"/>
    </location>
</feature>
<dbReference type="EMBL" id="JBFXLS010000025">
    <property type="protein sequence ID" value="KAL2827423.1"/>
    <property type="molecule type" value="Genomic_DNA"/>
</dbReference>
<evidence type="ECO:0008006" key="4">
    <source>
        <dbReference type="Google" id="ProtNLM"/>
    </source>
</evidence>
<evidence type="ECO:0000313" key="2">
    <source>
        <dbReference type="EMBL" id="KAL2827423.1"/>
    </source>
</evidence>
<protein>
    <recommendedName>
        <fullName evidence="4">REJ domain-containing protein</fullName>
    </recommendedName>
</protein>
<feature type="region of interest" description="Disordered" evidence="1">
    <location>
        <begin position="64"/>
        <end position="113"/>
    </location>
</feature>
<dbReference type="Proteomes" id="UP001610335">
    <property type="component" value="Unassembled WGS sequence"/>
</dbReference>
<name>A0ABR4II28_9EURO</name>
<evidence type="ECO:0000313" key="3">
    <source>
        <dbReference type="Proteomes" id="UP001610335"/>
    </source>
</evidence>
<reference evidence="2 3" key="1">
    <citation type="submission" date="2024-07" db="EMBL/GenBank/DDBJ databases">
        <title>Section-level genome sequencing and comparative genomics of Aspergillus sections Usti and Cavernicolus.</title>
        <authorList>
            <consortium name="Lawrence Berkeley National Laboratory"/>
            <person name="Nybo J.L."/>
            <person name="Vesth T.C."/>
            <person name="Theobald S."/>
            <person name="Frisvad J.C."/>
            <person name="Larsen T.O."/>
            <person name="Kjaerboelling I."/>
            <person name="Rothschild-Mancinelli K."/>
            <person name="Lyhne E.K."/>
            <person name="Kogle M.E."/>
            <person name="Barry K."/>
            <person name="Clum A."/>
            <person name="Na H."/>
            <person name="Ledsgaard L."/>
            <person name="Lin J."/>
            <person name="Lipzen A."/>
            <person name="Kuo A."/>
            <person name="Riley R."/>
            <person name="Mondo S."/>
            <person name="LaButti K."/>
            <person name="Haridas S."/>
            <person name="Pangalinan J."/>
            <person name="Salamov A.A."/>
            <person name="Simmons B.A."/>
            <person name="Magnuson J.K."/>
            <person name="Chen J."/>
            <person name="Drula E."/>
            <person name="Henrissat B."/>
            <person name="Wiebenga A."/>
            <person name="Lubbers R.J."/>
            <person name="Gomes A.C."/>
            <person name="Makela M.R."/>
            <person name="Stajich J."/>
            <person name="Grigoriev I.V."/>
            <person name="Mortensen U.H."/>
            <person name="De vries R.P."/>
            <person name="Baker S.E."/>
            <person name="Andersen M.R."/>
        </authorList>
    </citation>
    <scope>NUCLEOTIDE SEQUENCE [LARGE SCALE GENOMIC DNA]</scope>
    <source>
        <strain evidence="2 3">CBS 600.67</strain>
    </source>
</reference>
<accession>A0ABR4II28</accession>
<comment type="caution">
    <text evidence="2">The sequence shown here is derived from an EMBL/GenBank/DDBJ whole genome shotgun (WGS) entry which is preliminary data.</text>
</comment>
<organism evidence="2 3">
    <name type="scientific">Aspergillus cavernicola</name>
    <dbReference type="NCBI Taxonomy" id="176166"/>
    <lineage>
        <taxon>Eukaryota</taxon>
        <taxon>Fungi</taxon>
        <taxon>Dikarya</taxon>
        <taxon>Ascomycota</taxon>
        <taxon>Pezizomycotina</taxon>
        <taxon>Eurotiomycetes</taxon>
        <taxon>Eurotiomycetidae</taxon>
        <taxon>Eurotiales</taxon>
        <taxon>Aspergillaceae</taxon>
        <taxon>Aspergillus</taxon>
        <taxon>Aspergillus subgen. Nidulantes</taxon>
    </lineage>
</organism>
<keyword evidence="3" id="KW-1185">Reference proteome</keyword>